<dbReference type="GO" id="GO:0046872">
    <property type="term" value="F:metal ion binding"/>
    <property type="evidence" value="ECO:0007669"/>
    <property type="project" value="UniProtKB-KW"/>
</dbReference>
<name>A0A5M6ZI52_9PROT</name>
<gene>
    <name evidence="6" type="ORF">F1654_09385</name>
</gene>
<dbReference type="InterPro" id="IPR017941">
    <property type="entry name" value="Rieske_2Fe-2S"/>
</dbReference>
<dbReference type="EMBL" id="VWOJ01000002">
    <property type="protein sequence ID" value="KAA5803990.1"/>
    <property type="molecule type" value="Genomic_DNA"/>
</dbReference>
<evidence type="ECO:0000256" key="3">
    <source>
        <dbReference type="ARBA" id="ARBA00023004"/>
    </source>
</evidence>
<comment type="caution">
    <text evidence="6">The sequence shown here is derived from an EMBL/GenBank/DDBJ whole genome shotgun (WGS) entry which is preliminary data.</text>
</comment>
<dbReference type="PANTHER" id="PTHR40261:SF1">
    <property type="entry name" value="RIESKE DOMAIN-CONTAINING PROTEIN"/>
    <property type="match status" value="1"/>
</dbReference>
<keyword evidence="7" id="KW-1185">Reference proteome</keyword>
<evidence type="ECO:0000313" key="7">
    <source>
        <dbReference type="Proteomes" id="UP000325122"/>
    </source>
</evidence>
<evidence type="ECO:0000259" key="5">
    <source>
        <dbReference type="PROSITE" id="PS51296"/>
    </source>
</evidence>
<reference evidence="6 7" key="1">
    <citation type="submission" date="2019-09" db="EMBL/GenBank/DDBJ databases">
        <authorList>
            <person name="Kevbrin V."/>
            <person name="Grouzdev D.S."/>
        </authorList>
    </citation>
    <scope>NUCLEOTIDE SEQUENCE [LARGE SCALE GENOMIC DNA]</scope>
    <source>
        <strain evidence="6 7">G-192</strain>
    </source>
</reference>
<dbReference type="SUPFAM" id="SSF50022">
    <property type="entry name" value="ISP domain"/>
    <property type="match status" value="1"/>
</dbReference>
<evidence type="ECO:0000256" key="4">
    <source>
        <dbReference type="ARBA" id="ARBA00023014"/>
    </source>
</evidence>
<dbReference type="Proteomes" id="UP000325122">
    <property type="component" value="Unassembled WGS sequence"/>
</dbReference>
<dbReference type="GO" id="GO:0051537">
    <property type="term" value="F:2 iron, 2 sulfur cluster binding"/>
    <property type="evidence" value="ECO:0007669"/>
    <property type="project" value="UniProtKB-KW"/>
</dbReference>
<evidence type="ECO:0000313" key="6">
    <source>
        <dbReference type="EMBL" id="KAA5803990.1"/>
    </source>
</evidence>
<dbReference type="Pfam" id="PF00355">
    <property type="entry name" value="Rieske"/>
    <property type="match status" value="1"/>
</dbReference>
<dbReference type="Gene3D" id="2.102.10.10">
    <property type="entry name" value="Rieske [2Fe-2S] iron-sulphur domain"/>
    <property type="match status" value="1"/>
</dbReference>
<evidence type="ECO:0000256" key="2">
    <source>
        <dbReference type="ARBA" id="ARBA00022723"/>
    </source>
</evidence>
<keyword evidence="2" id="KW-0479">Metal-binding</keyword>
<sequence length="127" mass="12392">MDAFPLDAESAAGAGVSAALPAPGTALKALDAIPDPGGAPADYAPAPILIVRSGETVTAFLNVCPHQGRPLCLPSGRTLVSEGRFLVCPFHGASFDIATGACAGGPAGGSRLTAVPVQVADGMVVAA</sequence>
<keyword evidence="3" id="KW-0408">Iron</keyword>
<feature type="domain" description="Rieske" evidence="5">
    <location>
        <begin position="25"/>
        <end position="126"/>
    </location>
</feature>
<dbReference type="InterPro" id="IPR036922">
    <property type="entry name" value="Rieske_2Fe-2S_sf"/>
</dbReference>
<accession>A0A5M6ZI52</accession>
<dbReference type="CDD" id="cd03467">
    <property type="entry name" value="Rieske"/>
    <property type="match status" value="1"/>
</dbReference>
<organism evidence="6 7">
    <name type="scientific">Alkalicaulis satelles</name>
    <dbReference type="NCBI Taxonomy" id="2609175"/>
    <lineage>
        <taxon>Bacteria</taxon>
        <taxon>Pseudomonadati</taxon>
        <taxon>Pseudomonadota</taxon>
        <taxon>Alphaproteobacteria</taxon>
        <taxon>Maricaulales</taxon>
        <taxon>Maricaulaceae</taxon>
        <taxon>Alkalicaulis</taxon>
    </lineage>
</organism>
<dbReference type="PROSITE" id="PS51296">
    <property type="entry name" value="RIESKE"/>
    <property type="match status" value="1"/>
</dbReference>
<keyword evidence="1" id="KW-0001">2Fe-2S</keyword>
<protein>
    <submittedName>
        <fullName evidence="6">Rieske 2Fe-2S domain-containing protein</fullName>
    </submittedName>
</protein>
<proteinExistence type="predicted"/>
<dbReference type="PANTHER" id="PTHR40261">
    <property type="match status" value="1"/>
</dbReference>
<evidence type="ECO:0000256" key="1">
    <source>
        <dbReference type="ARBA" id="ARBA00022714"/>
    </source>
</evidence>
<keyword evidence="4" id="KW-0411">Iron-sulfur</keyword>
<dbReference type="AlphaFoldDB" id="A0A5M6ZI52"/>